<dbReference type="EMBL" id="CP003125">
    <property type="protein sequence ID" value="AEV20069.1"/>
    <property type="molecule type" value="Genomic_DNA"/>
</dbReference>
<organism evidence="1 2">
    <name type="scientific">Geobacillus thermoleovorans CCB_US3_UF5</name>
    <dbReference type="NCBI Taxonomy" id="1111068"/>
    <lineage>
        <taxon>Bacteria</taxon>
        <taxon>Bacillati</taxon>
        <taxon>Bacillota</taxon>
        <taxon>Bacilli</taxon>
        <taxon>Bacillales</taxon>
        <taxon>Anoxybacillaceae</taxon>
        <taxon>Geobacillus</taxon>
        <taxon>Geobacillus thermoleovorans group</taxon>
    </lineage>
</organism>
<keyword evidence="2" id="KW-1185">Reference proteome</keyword>
<proteinExistence type="predicted"/>
<evidence type="ECO:0000313" key="1">
    <source>
        <dbReference type="EMBL" id="AEV20069.1"/>
    </source>
</evidence>
<dbReference type="Proteomes" id="UP000005636">
    <property type="component" value="Chromosome"/>
</dbReference>
<gene>
    <name evidence="1" type="ORF">GTCCBUS3UF5_27660</name>
</gene>
<evidence type="ECO:0000313" key="2">
    <source>
        <dbReference type="Proteomes" id="UP000005636"/>
    </source>
</evidence>
<reference evidence="1 2" key="1">
    <citation type="submission" date="2011-11" db="EMBL/GenBank/DDBJ databases">
        <title>Complete genome sequence of thermophilic Geobacillus thermoleovorans CCB_US3_UF5.</title>
        <authorList>
            <person name="Muhd Sakaff M.K.L."/>
            <person name="Abdul Rahman A.Y."/>
            <person name="Saito J.A."/>
            <person name="Hou S."/>
            <person name="Alam M."/>
        </authorList>
    </citation>
    <scope>NUCLEOTIDE SEQUENCE [LARGE SCALE GENOMIC DNA]</scope>
    <source>
        <strain evidence="1 2">CCB_US3_UF5</strain>
    </source>
</reference>
<accession>A0ABN4A4Z4</accession>
<name>A0ABN4A4Z4_GEOTH</name>
<sequence length="38" mass="4191">MARAAKAMIAYSTTCIPPLFTIPYHSLLVALLLNKDEI</sequence>
<protein>
    <submittedName>
        <fullName evidence="1">Uncharacterized protein</fullName>
    </submittedName>
</protein>